<keyword evidence="6" id="KW-1185">Reference proteome</keyword>
<protein>
    <submittedName>
        <fullName evidence="5">Hydrogenase expression/formation protein HypE</fullName>
    </submittedName>
</protein>
<dbReference type="InterPro" id="IPR036676">
    <property type="entry name" value="PurM-like_C_sf"/>
</dbReference>
<comment type="similarity">
    <text evidence="1">Belongs to the HypE family.</text>
</comment>
<dbReference type="EMBL" id="JAVRFI010000002">
    <property type="protein sequence ID" value="MDT0448496.1"/>
    <property type="molecule type" value="Genomic_DNA"/>
</dbReference>
<evidence type="ECO:0000313" key="5">
    <source>
        <dbReference type="EMBL" id="MDT0448496.1"/>
    </source>
</evidence>
<reference evidence="5" key="1">
    <citation type="submission" date="2024-05" db="EMBL/GenBank/DDBJ databases">
        <title>30 novel species of actinomycetes from the DSMZ collection.</title>
        <authorList>
            <person name="Nouioui I."/>
        </authorList>
    </citation>
    <scope>NUCLEOTIDE SEQUENCE</scope>
    <source>
        <strain evidence="5">DSM 40473</strain>
    </source>
</reference>
<dbReference type="NCBIfam" id="TIGR02124">
    <property type="entry name" value="hypE"/>
    <property type="match status" value="1"/>
</dbReference>
<organism evidence="5 6">
    <name type="scientific">Streptomyces hesseae</name>
    <dbReference type="NCBI Taxonomy" id="3075519"/>
    <lineage>
        <taxon>Bacteria</taxon>
        <taxon>Bacillati</taxon>
        <taxon>Actinomycetota</taxon>
        <taxon>Actinomycetes</taxon>
        <taxon>Kitasatosporales</taxon>
        <taxon>Streptomycetaceae</taxon>
        <taxon>Streptomyces</taxon>
    </lineage>
</organism>
<evidence type="ECO:0000313" key="6">
    <source>
        <dbReference type="Proteomes" id="UP001180531"/>
    </source>
</evidence>
<dbReference type="Gene3D" id="3.90.650.10">
    <property type="entry name" value="PurM-like C-terminal domain"/>
    <property type="match status" value="1"/>
</dbReference>
<accession>A0ABU2SHP3</accession>
<name>A0ABU2SHP3_9ACTN</name>
<feature type="region of interest" description="Disordered" evidence="2">
    <location>
        <begin position="1"/>
        <end position="21"/>
    </location>
</feature>
<evidence type="ECO:0000259" key="3">
    <source>
        <dbReference type="Pfam" id="PF00586"/>
    </source>
</evidence>
<evidence type="ECO:0000256" key="1">
    <source>
        <dbReference type="ARBA" id="ARBA00006243"/>
    </source>
</evidence>
<dbReference type="InterPro" id="IPR036921">
    <property type="entry name" value="PurM-like_N_sf"/>
</dbReference>
<comment type="caution">
    <text evidence="5">The sequence shown here is derived from an EMBL/GenBank/DDBJ whole genome shotgun (WGS) entry which is preliminary data.</text>
</comment>
<dbReference type="RefSeq" id="WP_311608297.1">
    <property type="nucleotide sequence ID" value="NZ_JAVRFI010000002.1"/>
</dbReference>
<dbReference type="PANTHER" id="PTHR30303">
    <property type="entry name" value="HYDROGENASE ISOENZYMES FORMATION PROTEIN HYPE"/>
    <property type="match status" value="1"/>
</dbReference>
<sequence>MADGIVETTGASGGLPDPAEWSCPAPLPDRPVVLLGHGGGGALSAELMTEVFAPAYGNDILSVLGDSAVLPLGGARVAFSTDSYVVRPLFFPGGCIGDLAVNGTVNDLAMSGARAAYLSCALVLEEGTELAVVERVARAIGTAADAAGALVATGDTKVVDAGHGDGIYVTTSGVGLVPEGVDIRPQRARPGDVVLVSGPVGLHGVAVLSVREGLEFGVDVVSDTAPLGGLVAAMLAVTRDLHVLRDPTRGGVAAALNEIAAASGTGVVLTEEAVPVPEAVANACGFLGLDPLYVANEGRLVAFVPREHADAVLAAMRAHPQGAGAAVIGECVAEHPGTVVARTRLGGTRVVDLPMGEQLPRIC</sequence>
<dbReference type="Proteomes" id="UP001180531">
    <property type="component" value="Unassembled WGS sequence"/>
</dbReference>
<dbReference type="Pfam" id="PF00586">
    <property type="entry name" value="AIRS"/>
    <property type="match status" value="1"/>
</dbReference>
<dbReference type="SUPFAM" id="SSF55326">
    <property type="entry name" value="PurM N-terminal domain-like"/>
    <property type="match status" value="1"/>
</dbReference>
<dbReference type="InterPro" id="IPR016188">
    <property type="entry name" value="PurM-like_N"/>
</dbReference>
<proteinExistence type="inferred from homology"/>
<dbReference type="CDD" id="cd02197">
    <property type="entry name" value="HypE"/>
    <property type="match status" value="1"/>
</dbReference>
<feature type="domain" description="PurM-like C-terminal" evidence="4">
    <location>
        <begin position="189"/>
        <end position="339"/>
    </location>
</feature>
<gene>
    <name evidence="5" type="primary">hypE</name>
    <name evidence="5" type="ORF">RM609_05270</name>
</gene>
<dbReference type="InterPro" id="IPR011854">
    <property type="entry name" value="HypE"/>
</dbReference>
<evidence type="ECO:0000259" key="4">
    <source>
        <dbReference type="Pfam" id="PF02769"/>
    </source>
</evidence>
<dbReference type="Pfam" id="PF02769">
    <property type="entry name" value="AIRS_C"/>
    <property type="match status" value="1"/>
</dbReference>
<dbReference type="Gene3D" id="3.30.1330.10">
    <property type="entry name" value="PurM-like, N-terminal domain"/>
    <property type="match status" value="1"/>
</dbReference>
<feature type="domain" description="PurM-like N-terminal" evidence="3">
    <location>
        <begin position="66"/>
        <end position="177"/>
    </location>
</feature>
<evidence type="ECO:0000256" key="2">
    <source>
        <dbReference type="SAM" id="MobiDB-lite"/>
    </source>
</evidence>
<dbReference type="PIRSF" id="PIRSF005644">
    <property type="entry name" value="Hdrgns_mtr_HypE"/>
    <property type="match status" value="1"/>
</dbReference>
<dbReference type="SUPFAM" id="SSF56042">
    <property type="entry name" value="PurM C-terminal domain-like"/>
    <property type="match status" value="1"/>
</dbReference>
<dbReference type="InterPro" id="IPR010918">
    <property type="entry name" value="PurM-like_C_dom"/>
</dbReference>
<dbReference type="PANTHER" id="PTHR30303:SF0">
    <property type="entry name" value="CARBAMOYL DEHYDRATASE HYPE"/>
    <property type="match status" value="1"/>
</dbReference>